<evidence type="ECO:0000256" key="5">
    <source>
        <dbReference type="ARBA" id="ARBA00022490"/>
    </source>
</evidence>
<evidence type="ECO:0000256" key="4">
    <source>
        <dbReference type="ARBA" id="ARBA00004752"/>
    </source>
</evidence>
<dbReference type="InterPro" id="IPR016167">
    <property type="entry name" value="FAD-bd_PCMH_sub1"/>
</dbReference>
<evidence type="ECO:0000256" key="12">
    <source>
        <dbReference type="ARBA" id="ARBA00023002"/>
    </source>
</evidence>
<evidence type="ECO:0000256" key="3">
    <source>
        <dbReference type="ARBA" id="ARBA00004496"/>
    </source>
</evidence>
<evidence type="ECO:0000256" key="2">
    <source>
        <dbReference type="ARBA" id="ARBA00003921"/>
    </source>
</evidence>
<dbReference type="NCBIfam" id="NF010480">
    <property type="entry name" value="PRK13905.1"/>
    <property type="match status" value="1"/>
</dbReference>
<dbReference type="PANTHER" id="PTHR21071">
    <property type="entry name" value="UDP-N-ACETYLENOLPYRUVOYLGLUCOSAMINE REDUCTASE"/>
    <property type="match status" value="1"/>
</dbReference>
<evidence type="ECO:0000313" key="18">
    <source>
        <dbReference type="EMBL" id="MBP0058323.1"/>
    </source>
</evidence>
<dbReference type="SUPFAM" id="SSF56194">
    <property type="entry name" value="Uridine diphospho-N-Acetylenolpyruvylglucosamine reductase, MurB, C-terminal domain"/>
    <property type="match status" value="1"/>
</dbReference>
<dbReference type="HAMAP" id="MF_00037">
    <property type="entry name" value="MurB"/>
    <property type="match status" value="1"/>
</dbReference>
<keyword evidence="11 16" id="KW-0573">Peptidoglycan synthesis</keyword>
<proteinExistence type="inferred from homology"/>
<dbReference type="RefSeq" id="WP_147607749.1">
    <property type="nucleotide sequence ID" value="NZ_CAXYLQ010000010.1"/>
</dbReference>
<dbReference type="InterPro" id="IPR011601">
    <property type="entry name" value="MurB_C"/>
</dbReference>
<comment type="caution">
    <text evidence="18">The sequence shown here is derived from an EMBL/GenBank/DDBJ whole genome shotgun (WGS) entry which is preliminary data.</text>
</comment>
<dbReference type="Gene3D" id="3.30.465.10">
    <property type="match status" value="1"/>
</dbReference>
<name>A0ABS3ZLX3_9FIRM</name>
<evidence type="ECO:0000256" key="15">
    <source>
        <dbReference type="ARBA" id="ARBA00048914"/>
    </source>
</evidence>
<keyword evidence="6 16" id="KW-0132">Cell division</keyword>
<feature type="active site" description="Proton donor" evidence="16">
    <location>
        <position position="226"/>
    </location>
</feature>
<evidence type="ECO:0000259" key="17">
    <source>
        <dbReference type="PROSITE" id="PS51387"/>
    </source>
</evidence>
<dbReference type="NCBIfam" id="TIGR00179">
    <property type="entry name" value="murB"/>
    <property type="match status" value="1"/>
</dbReference>
<dbReference type="InterPro" id="IPR016166">
    <property type="entry name" value="FAD-bd_PCMH"/>
</dbReference>
<evidence type="ECO:0000256" key="9">
    <source>
        <dbReference type="ARBA" id="ARBA00022857"/>
    </source>
</evidence>
<gene>
    <name evidence="16 18" type="primary">murB</name>
    <name evidence="18" type="ORF">JYQ75_13155</name>
</gene>
<keyword evidence="10 16" id="KW-0133">Cell shape</keyword>
<comment type="function">
    <text evidence="2 16">Cell wall formation.</text>
</comment>
<comment type="subcellular location">
    <subcellularLocation>
        <location evidence="3 16">Cytoplasm</location>
    </subcellularLocation>
</comment>
<dbReference type="SUPFAM" id="SSF56176">
    <property type="entry name" value="FAD-binding/transporter-associated domain-like"/>
    <property type="match status" value="1"/>
</dbReference>
<dbReference type="GO" id="GO:0008762">
    <property type="term" value="F:UDP-N-acetylmuramate dehydrogenase activity"/>
    <property type="evidence" value="ECO:0007669"/>
    <property type="project" value="UniProtKB-EC"/>
</dbReference>
<keyword evidence="9 16" id="KW-0521">NADP</keyword>
<dbReference type="InterPro" id="IPR036635">
    <property type="entry name" value="MurB_C_sf"/>
</dbReference>
<evidence type="ECO:0000256" key="6">
    <source>
        <dbReference type="ARBA" id="ARBA00022618"/>
    </source>
</evidence>
<feature type="active site" evidence="16">
    <location>
        <position position="176"/>
    </location>
</feature>
<evidence type="ECO:0000256" key="1">
    <source>
        <dbReference type="ARBA" id="ARBA00001974"/>
    </source>
</evidence>
<keyword evidence="5 16" id="KW-0963">Cytoplasm</keyword>
<evidence type="ECO:0000256" key="14">
    <source>
        <dbReference type="ARBA" id="ARBA00023316"/>
    </source>
</evidence>
<dbReference type="InterPro" id="IPR006094">
    <property type="entry name" value="Oxid_FAD_bind_N"/>
</dbReference>
<feature type="active site" evidence="16">
    <location>
        <position position="296"/>
    </location>
</feature>
<organism evidence="18 19">
    <name type="scientific">Anaerobutyricum soehngenii</name>
    <dbReference type="NCBI Taxonomy" id="105843"/>
    <lineage>
        <taxon>Bacteria</taxon>
        <taxon>Bacillati</taxon>
        <taxon>Bacillota</taxon>
        <taxon>Clostridia</taxon>
        <taxon>Lachnospirales</taxon>
        <taxon>Lachnospiraceae</taxon>
        <taxon>Anaerobutyricum</taxon>
    </lineage>
</organism>
<evidence type="ECO:0000256" key="11">
    <source>
        <dbReference type="ARBA" id="ARBA00022984"/>
    </source>
</evidence>
<dbReference type="PROSITE" id="PS51387">
    <property type="entry name" value="FAD_PCMH"/>
    <property type="match status" value="1"/>
</dbReference>
<dbReference type="Proteomes" id="UP001315001">
    <property type="component" value="Unassembled WGS sequence"/>
</dbReference>
<dbReference type="Pfam" id="PF02873">
    <property type="entry name" value="MurB_C"/>
    <property type="match status" value="1"/>
</dbReference>
<dbReference type="PANTHER" id="PTHR21071:SF4">
    <property type="entry name" value="UDP-N-ACETYLENOLPYRUVOYLGLUCOSAMINE REDUCTASE"/>
    <property type="match status" value="1"/>
</dbReference>
<keyword evidence="8 16" id="KW-0274">FAD</keyword>
<dbReference type="Gene3D" id="3.30.43.10">
    <property type="entry name" value="Uridine Diphospho-n-acetylenolpyruvylglucosamine Reductase, domain 2"/>
    <property type="match status" value="1"/>
</dbReference>
<dbReference type="InterPro" id="IPR036318">
    <property type="entry name" value="FAD-bd_PCMH-like_sf"/>
</dbReference>
<dbReference type="EC" id="1.3.1.98" evidence="16"/>
<protein>
    <recommendedName>
        <fullName evidence="16">UDP-N-acetylenolpyruvoylglucosamine reductase</fullName>
        <ecNumber evidence="16">1.3.1.98</ecNumber>
    </recommendedName>
    <alternativeName>
        <fullName evidence="16">UDP-N-acetylmuramate dehydrogenase</fullName>
    </alternativeName>
</protein>
<comment type="similarity">
    <text evidence="16">Belongs to the MurB family.</text>
</comment>
<accession>A0ABS3ZLX3</accession>
<comment type="cofactor">
    <cofactor evidence="1 16">
        <name>FAD</name>
        <dbReference type="ChEBI" id="CHEBI:57692"/>
    </cofactor>
</comment>
<dbReference type="Gene3D" id="3.90.78.10">
    <property type="entry name" value="UDP-N-acetylenolpyruvoylglucosamine reductase, C-terminal domain"/>
    <property type="match status" value="1"/>
</dbReference>
<evidence type="ECO:0000256" key="7">
    <source>
        <dbReference type="ARBA" id="ARBA00022630"/>
    </source>
</evidence>
<evidence type="ECO:0000256" key="10">
    <source>
        <dbReference type="ARBA" id="ARBA00022960"/>
    </source>
</evidence>
<dbReference type="InterPro" id="IPR003170">
    <property type="entry name" value="MurB"/>
</dbReference>
<sequence>MNKEFLQSLREQIKSGTVTEQEPMSRHTSFSIGGPADVFVQPATKEEIKNAIFCAKEAGVPFFVMGNGSNLLVSDEGFRGMIIQIGKNFQEISVQDTVIEVQAGALLSRTARAAWNAGLTGFEFAAGIPGTTGGAVAMNAGAYGGEIKDVLLDAQVLTQDGEFLTLTAEELELSYRHSCIFEKNYVVVSARFAFEKGDADQIRGRMDELAKARREKQPLEFPSAGSTFKRPEGYFAGKLIQDAGLKGYTVGGAQVSEKHSGFVINRGGATAEEVVFLIKQVQKKVMKQFNVMMQPEVRFIGFTDTEVRE</sequence>
<evidence type="ECO:0000256" key="8">
    <source>
        <dbReference type="ARBA" id="ARBA00022827"/>
    </source>
</evidence>
<keyword evidence="19" id="KW-1185">Reference proteome</keyword>
<comment type="pathway">
    <text evidence="4 16">Cell wall biogenesis; peptidoglycan biosynthesis.</text>
</comment>
<keyword evidence="7 16" id="KW-0285">Flavoprotein</keyword>
<keyword evidence="13 16" id="KW-0131">Cell cycle</keyword>
<comment type="catalytic activity">
    <reaction evidence="15 16">
        <text>UDP-N-acetyl-alpha-D-muramate + NADP(+) = UDP-N-acetyl-3-O-(1-carboxyvinyl)-alpha-D-glucosamine + NADPH + H(+)</text>
        <dbReference type="Rhea" id="RHEA:12248"/>
        <dbReference type="ChEBI" id="CHEBI:15378"/>
        <dbReference type="ChEBI" id="CHEBI:57783"/>
        <dbReference type="ChEBI" id="CHEBI:58349"/>
        <dbReference type="ChEBI" id="CHEBI:68483"/>
        <dbReference type="ChEBI" id="CHEBI:70757"/>
        <dbReference type="EC" id="1.3.1.98"/>
    </reaction>
</comment>
<dbReference type="InterPro" id="IPR016169">
    <property type="entry name" value="FAD-bd_PCMH_sub2"/>
</dbReference>
<reference evidence="18 19" key="1">
    <citation type="submission" date="2021-02" db="EMBL/GenBank/DDBJ databases">
        <title>Lactate utilizing bacteria of the human gut.</title>
        <authorList>
            <person name="Sheridan P.O."/>
        </authorList>
    </citation>
    <scope>NUCLEOTIDE SEQUENCE [LARGE SCALE GENOMIC DNA]</scope>
    <source>
        <strain evidence="18 19">HTF-83D</strain>
    </source>
</reference>
<feature type="domain" description="FAD-binding PCMH-type" evidence="17">
    <location>
        <begin position="31"/>
        <end position="197"/>
    </location>
</feature>
<dbReference type="EMBL" id="JAFIQO010000173">
    <property type="protein sequence ID" value="MBP0058323.1"/>
    <property type="molecule type" value="Genomic_DNA"/>
</dbReference>
<keyword evidence="12 16" id="KW-0560">Oxidoreductase</keyword>
<evidence type="ECO:0000256" key="13">
    <source>
        <dbReference type="ARBA" id="ARBA00023306"/>
    </source>
</evidence>
<dbReference type="Pfam" id="PF01565">
    <property type="entry name" value="FAD_binding_4"/>
    <property type="match status" value="1"/>
</dbReference>
<keyword evidence="14 16" id="KW-0961">Cell wall biogenesis/degradation</keyword>
<evidence type="ECO:0000313" key="19">
    <source>
        <dbReference type="Proteomes" id="UP001315001"/>
    </source>
</evidence>
<evidence type="ECO:0000256" key="16">
    <source>
        <dbReference type="HAMAP-Rule" id="MF_00037"/>
    </source>
</evidence>